<evidence type="ECO:0000313" key="2">
    <source>
        <dbReference type="EMBL" id="KAK6786492.1"/>
    </source>
</evidence>
<proteinExistence type="predicted"/>
<keyword evidence="3" id="KW-1185">Reference proteome</keyword>
<comment type="caution">
    <text evidence="2">The sequence shown here is derived from an EMBL/GenBank/DDBJ whole genome shotgun (WGS) entry which is preliminary data.</text>
</comment>
<feature type="compositionally biased region" description="Acidic residues" evidence="1">
    <location>
        <begin position="47"/>
        <end position="60"/>
    </location>
</feature>
<sequence>MRALGVKIMVIMGDYDDSHDQEPNENESYYFGGEYERNVEHNSYGEDREEEGSCGSSYDDEGACERSYDGSYDEHVTLPTPRMKTEQTKLQLPGARMWQKKNNICLLVDTRTVSC</sequence>
<organism evidence="2 3">
    <name type="scientific">Solanum bulbocastanum</name>
    <name type="common">Wild potato</name>
    <dbReference type="NCBI Taxonomy" id="147425"/>
    <lineage>
        <taxon>Eukaryota</taxon>
        <taxon>Viridiplantae</taxon>
        <taxon>Streptophyta</taxon>
        <taxon>Embryophyta</taxon>
        <taxon>Tracheophyta</taxon>
        <taxon>Spermatophyta</taxon>
        <taxon>Magnoliopsida</taxon>
        <taxon>eudicotyledons</taxon>
        <taxon>Gunneridae</taxon>
        <taxon>Pentapetalae</taxon>
        <taxon>asterids</taxon>
        <taxon>lamiids</taxon>
        <taxon>Solanales</taxon>
        <taxon>Solanaceae</taxon>
        <taxon>Solanoideae</taxon>
        <taxon>Solaneae</taxon>
        <taxon>Solanum</taxon>
    </lineage>
</organism>
<evidence type="ECO:0000313" key="3">
    <source>
        <dbReference type="Proteomes" id="UP001371456"/>
    </source>
</evidence>
<dbReference type="EMBL" id="JBANQN010000006">
    <property type="protein sequence ID" value="KAK6786492.1"/>
    <property type="molecule type" value="Genomic_DNA"/>
</dbReference>
<gene>
    <name evidence="2" type="ORF">RDI58_015017</name>
</gene>
<feature type="compositionally biased region" description="Basic and acidic residues" evidence="1">
    <location>
        <begin position="34"/>
        <end position="46"/>
    </location>
</feature>
<name>A0AAN8YBK0_SOLBU</name>
<dbReference type="AlphaFoldDB" id="A0AAN8YBK0"/>
<feature type="region of interest" description="Disordered" evidence="1">
    <location>
        <begin position="16"/>
        <end position="60"/>
    </location>
</feature>
<protein>
    <submittedName>
        <fullName evidence="2">Uncharacterized protein</fullName>
    </submittedName>
</protein>
<reference evidence="2 3" key="1">
    <citation type="submission" date="2024-02" db="EMBL/GenBank/DDBJ databases">
        <title>de novo genome assembly of Solanum bulbocastanum strain 11H21.</title>
        <authorList>
            <person name="Hosaka A.J."/>
        </authorList>
    </citation>
    <scope>NUCLEOTIDE SEQUENCE [LARGE SCALE GENOMIC DNA]</scope>
    <source>
        <tissue evidence="2">Young leaves</tissue>
    </source>
</reference>
<accession>A0AAN8YBK0</accession>
<dbReference type="Proteomes" id="UP001371456">
    <property type="component" value="Unassembled WGS sequence"/>
</dbReference>
<evidence type="ECO:0000256" key="1">
    <source>
        <dbReference type="SAM" id="MobiDB-lite"/>
    </source>
</evidence>